<keyword evidence="3 5" id="KW-0067">ATP-binding</keyword>
<feature type="region of interest" description="Disordered" evidence="7">
    <location>
        <begin position="864"/>
        <end position="917"/>
    </location>
</feature>
<name>A0AAW1RK10_9CHLO</name>
<dbReference type="EMBL" id="JALJOU010000034">
    <property type="protein sequence ID" value="KAK9834033.1"/>
    <property type="molecule type" value="Genomic_DNA"/>
</dbReference>
<evidence type="ECO:0000256" key="5">
    <source>
        <dbReference type="PROSITE-ProRule" id="PRU00283"/>
    </source>
</evidence>
<keyword evidence="2 5" id="KW-0547">Nucleotide-binding</keyword>
<dbReference type="PROSITE" id="PS50067">
    <property type="entry name" value="KINESIN_MOTOR_2"/>
    <property type="match status" value="1"/>
</dbReference>
<sequence length="917" mass="94931">MAAAALRDSVMMIADAPALLAETKSTEDSAQPEFEAAGRWEAAGLAAAAQELFGEASFAEQCERGLTMQLKRTRDGATAESRIAELAGLVKLLRRCLTQLSSRTRSYVDTCVRFEKEAAMQVESVALASESAAAEHRRELAATRRDAAQAAAQHKSAAASWHSGLDWHKAELSRCLRELERVEGERDRAREDARRADAARAEQEGAAEGLRKDVGAQLRELAGGRGEALAALAAARDAAARAQAQLREEAAAHEADRSAAEAAAEAASAELAAAREELTAARVEAAEAGERERVLSAEHSQVVADHAAACAARDEFAAERETARAVAAASSERCAALAAQYEAAGATAAAAGAALRQANDAAAAAAGEWAADRASLQAARDAALAREAALGAEKAALKAGLGGALDAKAALETQAAAAAATQQRLQAQVTEAEERAAGAAADAERAARELAEVRAAAEAAAASHTQAQAAAAEKSARLARIEGEMEALQEAIGTGSLDQAEMLGRLISRVAALEAASAESAAQRRALHNQLVELRGNIRVFCRLRPHPRSAVALGPDGTSVRLTAEGREQAFSFDRVFGPAASQAEVFAEVSELVQSALDGYKVCLFSYGQSGAGKTHTMQGGRAPDAQGIIPRSVFKILEAVHALKTEGWEYALEASFIEVYNEALRDLLAEAPRRGDSGRLADGAIKHAPDGGHTLVAGATRVAVAAQEEAAALVRRAAAARACEATAMNATSSRSHSVFMLNISGAHAASGVRLQGALNLVDLAGSERLNRSGAEGQRAKEACSINKSLSALGDVFAALAAKSPHVPYRNSKLTQLLQPCLGGSGKTLMFVNVNPEPESAQETVCSLRFAAKVNACETAARGGARRNVQAGGADADAPARRQSLAPGAGAAAAGKRKAAAPPVPPGRAARPRLH</sequence>
<gene>
    <name evidence="9" type="ORF">WJX81_004827</name>
</gene>
<feature type="binding site" evidence="5">
    <location>
        <begin position="610"/>
        <end position="617"/>
    </location>
    <ligand>
        <name>ATP</name>
        <dbReference type="ChEBI" id="CHEBI:30616"/>
    </ligand>
</feature>
<evidence type="ECO:0000313" key="9">
    <source>
        <dbReference type="EMBL" id="KAK9834033.1"/>
    </source>
</evidence>
<dbReference type="InterPro" id="IPR027640">
    <property type="entry name" value="Kinesin-like_fam"/>
</dbReference>
<feature type="region of interest" description="Disordered" evidence="7">
    <location>
        <begin position="184"/>
        <end position="208"/>
    </location>
</feature>
<keyword evidence="10" id="KW-1185">Reference proteome</keyword>
<dbReference type="GO" id="GO:0007018">
    <property type="term" value="P:microtubule-based movement"/>
    <property type="evidence" value="ECO:0007669"/>
    <property type="project" value="InterPro"/>
</dbReference>
<dbReference type="InterPro" id="IPR001752">
    <property type="entry name" value="Kinesin_motor_dom"/>
</dbReference>
<feature type="compositionally biased region" description="Low complexity" evidence="7">
    <location>
        <begin position="872"/>
        <end position="896"/>
    </location>
</feature>
<dbReference type="SMART" id="SM00129">
    <property type="entry name" value="KISc"/>
    <property type="match status" value="1"/>
</dbReference>
<evidence type="ECO:0000256" key="6">
    <source>
        <dbReference type="SAM" id="Coils"/>
    </source>
</evidence>
<reference evidence="9 10" key="1">
    <citation type="journal article" date="2024" name="Nat. Commun.">
        <title>Phylogenomics reveals the evolutionary origins of lichenization in chlorophyte algae.</title>
        <authorList>
            <person name="Puginier C."/>
            <person name="Libourel C."/>
            <person name="Otte J."/>
            <person name="Skaloud P."/>
            <person name="Haon M."/>
            <person name="Grisel S."/>
            <person name="Petersen M."/>
            <person name="Berrin J.G."/>
            <person name="Delaux P.M."/>
            <person name="Dal Grande F."/>
            <person name="Keller J."/>
        </authorList>
    </citation>
    <scope>NUCLEOTIDE SEQUENCE [LARGE SCALE GENOMIC DNA]</scope>
    <source>
        <strain evidence="9 10">SAG 245.80</strain>
    </source>
</reference>
<evidence type="ECO:0000256" key="4">
    <source>
        <dbReference type="ARBA" id="ARBA00023175"/>
    </source>
</evidence>
<dbReference type="Proteomes" id="UP001445335">
    <property type="component" value="Unassembled WGS sequence"/>
</dbReference>
<dbReference type="InterPro" id="IPR027417">
    <property type="entry name" value="P-loop_NTPase"/>
</dbReference>
<feature type="coiled-coil region" evidence="6">
    <location>
        <begin position="229"/>
        <end position="291"/>
    </location>
</feature>
<dbReference type="InterPro" id="IPR036961">
    <property type="entry name" value="Kinesin_motor_dom_sf"/>
</dbReference>
<evidence type="ECO:0000256" key="3">
    <source>
        <dbReference type="ARBA" id="ARBA00022840"/>
    </source>
</evidence>
<keyword evidence="1" id="KW-0493">Microtubule</keyword>
<protein>
    <recommendedName>
        <fullName evidence="8">Kinesin motor domain-containing protein</fullName>
    </recommendedName>
</protein>
<dbReference type="PANTHER" id="PTHR47972">
    <property type="entry name" value="KINESIN-LIKE PROTEIN KLP-3"/>
    <property type="match status" value="1"/>
</dbReference>
<evidence type="ECO:0000313" key="10">
    <source>
        <dbReference type="Proteomes" id="UP001445335"/>
    </source>
</evidence>
<dbReference type="PANTHER" id="PTHR47972:SF45">
    <property type="entry name" value="PROTEIN CLARET SEGREGATIONAL"/>
    <property type="match status" value="1"/>
</dbReference>
<dbReference type="GO" id="GO:0003777">
    <property type="term" value="F:microtubule motor activity"/>
    <property type="evidence" value="ECO:0007669"/>
    <property type="project" value="InterPro"/>
</dbReference>
<evidence type="ECO:0000256" key="1">
    <source>
        <dbReference type="ARBA" id="ARBA00022701"/>
    </source>
</evidence>
<proteinExistence type="inferred from homology"/>
<evidence type="ECO:0000256" key="7">
    <source>
        <dbReference type="SAM" id="MobiDB-lite"/>
    </source>
</evidence>
<comment type="similarity">
    <text evidence="5">Belongs to the TRAFAC class myosin-kinesin ATPase superfamily. Kinesin family.</text>
</comment>
<dbReference type="Pfam" id="PF00225">
    <property type="entry name" value="Kinesin"/>
    <property type="match status" value="1"/>
</dbReference>
<keyword evidence="4 5" id="KW-0505">Motor protein</keyword>
<accession>A0AAW1RK10</accession>
<feature type="domain" description="Kinesin motor" evidence="8">
    <location>
        <begin position="537"/>
        <end position="859"/>
    </location>
</feature>
<keyword evidence="6" id="KW-0175">Coiled coil</keyword>
<feature type="coiled-coil region" evidence="6">
    <location>
        <begin position="408"/>
        <end position="491"/>
    </location>
</feature>
<dbReference type="AlphaFoldDB" id="A0AAW1RK10"/>
<dbReference type="GO" id="GO:0008017">
    <property type="term" value="F:microtubule binding"/>
    <property type="evidence" value="ECO:0007669"/>
    <property type="project" value="InterPro"/>
</dbReference>
<evidence type="ECO:0000256" key="2">
    <source>
        <dbReference type="ARBA" id="ARBA00022741"/>
    </source>
</evidence>
<dbReference type="Gene3D" id="3.40.850.10">
    <property type="entry name" value="Kinesin motor domain"/>
    <property type="match status" value="1"/>
</dbReference>
<evidence type="ECO:0000259" key="8">
    <source>
        <dbReference type="PROSITE" id="PS50067"/>
    </source>
</evidence>
<comment type="caution">
    <text evidence="9">The sequence shown here is derived from an EMBL/GenBank/DDBJ whole genome shotgun (WGS) entry which is preliminary data.</text>
</comment>
<dbReference type="GO" id="GO:0005524">
    <property type="term" value="F:ATP binding"/>
    <property type="evidence" value="ECO:0007669"/>
    <property type="project" value="UniProtKB-UniRule"/>
</dbReference>
<organism evidence="9 10">
    <name type="scientific">Elliptochloris bilobata</name>
    <dbReference type="NCBI Taxonomy" id="381761"/>
    <lineage>
        <taxon>Eukaryota</taxon>
        <taxon>Viridiplantae</taxon>
        <taxon>Chlorophyta</taxon>
        <taxon>core chlorophytes</taxon>
        <taxon>Trebouxiophyceae</taxon>
        <taxon>Trebouxiophyceae incertae sedis</taxon>
        <taxon>Elliptochloris clade</taxon>
        <taxon>Elliptochloris</taxon>
    </lineage>
</organism>
<dbReference type="GO" id="GO:0005874">
    <property type="term" value="C:microtubule"/>
    <property type="evidence" value="ECO:0007669"/>
    <property type="project" value="UniProtKB-KW"/>
</dbReference>
<dbReference type="PRINTS" id="PR00380">
    <property type="entry name" value="KINESINHEAVY"/>
</dbReference>
<dbReference type="SUPFAM" id="SSF52540">
    <property type="entry name" value="P-loop containing nucleoside triphosphate hydrolases"/>
    <property type="match status" value="1"/>
</dbReference>